<dbReference type="EMBL" id="CM003529">
    <property type="protein sequence ID" value="RCV11752.1"/>
    <property type="molecule type" value="Genomic_DNA"/>
</dbReference>
<sequence length="84" mass="9600">MVIGATCRPTSFEQYWEWAKTFMPNKGKLYMVGLPAICWVLWKSRNSKLEDKMDLEVGAEALKETVLQFHPHEATPEDAGMVLV</sequence>
<proteinExistence type="predicted"/>
<name>A0A368Q1J4_SETIT</name>
<protein>
    <submittedName>
        <fullName evidence="1">Uncharacterized protein</fullName>
    </submittedName>
</protein>
<dbReference type="AlphaFoldDB" id="A0A368Q1J4"/>
<accession>A0A368Q1J4</accession>
<dbReference type="STRING" id="4555.A0A368Q1J4"/>
<reference evidence="1" key="1">
    <citation type="journal article" date="2012" name="Nat. Biotechnol.">
        <title>Reference genome sequence of the model plant Setaria.</title>
        <authorList>
            <person name="Bennetzen J.L."/>
            <person name="Schmutz J."/>
            <person name="Wang H."/>
            <person name="Percifield R."/>
            <person name="Hawkins J."/>
            <person name="Pontaroli A.C."/>
            <person name="Estep M."/>
            <person name="Feng L."/>
            <person name="Vaughn J.N."/>
            <person name="Grimwood J."/>
            <person name="Jenkins J."/>
            <person name="Barry K."/>
            <person name="Lindquist E."/>
            <person name="Hellsten U."/>
            <person name="Deshpande S."/>
            <person name="Wang X."/>
            <person name="Wu X."/>
            <person name="Mitros T."/>
            <person name="Triplett J."/>
            <person name="Yang X."/>
            <person name="Ye C.Y."/>
            <person name="Mauro-Herrera M."/>
            <person name="Wang L."/>
            <person name="Li P."/>
            <person name="Sharma M."/>
            <person name="Sharma R."/>
            <person name="Ronald P.C."/>
            <person name="Panaud O."/>
            <person name="Kellogg E.A."/>
            <person name="Brutnell T.P."/>
            <person name="Doust A.N."/>
            <person name="Tuskan G.A."/>
            <person name="Rokhsar D."/>
            <person name="Devos K.M."/>
        </authorList>
    </citation>
    <scope>NUCLEOTIDE SEQUENCE [LARGE SCALE GENOMIC DNA]</scope>
    <source>
        <strain evidence="1">Yugu1</strain>
    </source>
</reference>
<gene>
    <name evidence="1" type="ORF">SETIT_2G211500v2</name>
</gene>
<reference evidence="1" key="2">
    <citation type="submission" date="2015-07" db="EMBL/GenBank/DDBJ databases">
        <authorList>
            <person name="Noorani M."/>
        </authorList>
    </citation>
    <scope>NUCLEOTIDE SEQUENCE</scope>
    <source>
        <strain evidence="1">Yugu1</strain>
    </source>
</reference>
<evidence type="ECO:0000313" key="1">
    <source>
        <dbReference type="EMBL" id="RCV11752.1"/>
    </source>
</evidence>
<dbReference type="OrthoDB" id="676037at2759"/>
<organism evidence="1">
    <name type="scientific">Setaria italica</name>
    <name type="common">Foxtail millet</name>
    <name type="synonym">Panicum italicum</name>
    <dbReference type="NCBI Taxonomy" id="4555"/>
    <lineage>
        <taxon>Eukaryota</taxon>
        <taxon>Viridiplantae</taxon>
        <taxon>Streptophyta</taxon>
        <taxon>Embryophyta</taxon>
        <taxon>Tracheophyta</taxon>
        <taxon>Spermatophyta</taxon>
        <taxon>Magnoliopsida</taxon>
        <taxon>Liliopsida</taxon>
        <taxon>Poales</taxon>
        <taxon>Poaceae</taxon>
        <taxon>PACMAD clade</taxon>
        <taxon>Panicoideae</taxon>
        <taxon>Panicodae</taxon>
        <taxon>Paniceae</taxon>
        <taxon>Cenchrinae</taxon>
        <taxon>Setaria</taxon>
    </lineage>
</organism>